<evidence type="ECO:0000313" key="2">
    <source>
        <dbReference type="Proteomes" id="UP001189429"/>
    </source>
</evidence>
<organism evidence="1 2">
    <name type="scientific">Prorocentrum cordatum</name>
    <dbReference type="NCBI Taxonomy" id="2364126"/>
    <lineage>
        <taxon>Eukaryota</taxon>
        <taxon>Sar</taxon>
        <taxon>Alveolata</taxon>
        <taxon>Dinophyceae</taxon>
        <taxon>Prorocentrales</taxon>
        <taxon>Prorocentraceae</taxon>
        <taxon>Prorocentrum</taxon>
    </lineage>
</organism>
<proteinExistence type="predicted"/>
<dbReference type="EMBL" id="CAUYUJ010007059">
    <property type="protein sequence ID" value="CAK0819441.1"/>
    <property type="molecule type" value="Genomic_DNA"/>
</dbReference>
<sequence>GERVHVLQIGLGTFGTFLKPDIGWILTLLEAPIADGCPPSEEDLRGIGVDCLEESCGPQEQLAEARPTCSVLKAAVDSSEGTRTLWCLPRGARMKVRQWMISRGAPLEKRADADHHLAYLDTLERQPVGAGARRTCPASATWRIRTSRSMLAGWPRFPSTISRCWRSALWSASPTK</sequence>
<reference evidence="1" key="1">
    <citation type="submission" date="2023-10" db="EMBL/GenBank/DDBJ databases">
        <authorList>
            <person name="Chen Y."/>
            <person name="Shah S."/>
            <person name="Dougan E. K."/>
            <person name="Thang M."/>
            <person name="Chan C."/>
        </authorList>
    </citation>
    <scope>NUCLEOTIDE SEQUENCE [LARGE SCALE GENOMIC DNA]</scope>
</reference>
<gene>
    <name evidence="1" type="ORF">PCOR1329_LOCUS21436</name>
</gene>
<accession>A0ABN9RMB4</accession>
<protein>
    <submittedName>
        <fullName evidence="1">Uncharacterized protein</fullName>
    </submittedName>
</protein>
<feature type="non-terminal residue" evidence="1">
    <location>
        <position position="1"/>
    </location>
</feature>
<feature type="non-terminal residue" evidence="1">
    <location>
        <position position="176"/>
    </location>
</feature>
<name>A0ABN9RMB4_9DINO</name>
<keyword evidence="2" id="KW-1185">Reference proteome</keyword>
<evidence type="ECO:0000313" key="1">
    <source>
        <dbReference type="EMBL" id="CAK0819441.1"/>
    </source>
</evidence>
<comment type="caution">
    <text evidence="1">The sequence shown here is derived from an EMBL/GenBank/DDBJ whole genome shotgun (WGS) entry which is preliminary data.</text>
</comment>
<dbReference type="Proteomes" id="UP001189429">
    <property type="component" value="Unassembled WGS sequence"/>
</dbReference>